<dbReference type="CDD" id="cd04301">
    <property type="entry name" value="NAT_SF"/>
    <property type="match status" value="1"/>
</dbReference>
<name>A0A482J1K6_9BURK</name>
<dbReference type="OrthoDB" id="5459937at2"/>
<feature type="domain" description="N-acetyltransferase" evidence="5">
    <location>
        <begin position="4"/>
        <end position="167"/>
    </location>
</feature>
<evidence type="ECO:0000313" key="7">
    <source>
        <dbReference type="Proteomes" id="UP000253772"/>
    </source>
</evidence>
<dbReference type="Pfam" id="PF13420">
    <property type="entry name" value="Acetyltransf_4"/>
    <property type="match status" value="1"/>
</dbReference>
<dbReference type="PROSITE" id="PS51186">
    <property type="entry name" value="GNAT"/>
    <property type="match status" value="1"/>
</dbReference>
<evidence type="ECO:0000256" key="3">
    <source>
        <dbReference type="ARBA" id="ARBA00050603"/>
    </source>
</evidence>
<organism evidence="6 7">
    <name type="scientific">Cupriavidus metallidurans</name>
    <dbReference type="NCBI Taxonomy" id="119219"/>
    <lineage>
        <taxon>Bacteria</taxon>
        <taxon>Pseudomonadati</taxon>
        <taxon>Pseudomonadota</taxon>
        <taxon>Betaproteobacteria</taxon>
        <taxon>Burkholderiales</taxon>
        <taxon>Burkholderiaceae</taxon>
        <taxon>Cupriavidus</taxon>
    </lineage>
</organism>
<comment type="catalytic activity">
    <reaction evidence="4">
        <text>L-methionine sulfone + acetyl-CoA = N-acetyl-L-methionine sulfone + CoA + H(+)</text>
        <dbReference type="Rhea" id="RHEA:47656"/>
        <dbReference type="ChEBI" id="CHEBI:15378"/>
        <dbReference type="ChEBI" id="CHEBI:57287"/>
        <dbReference type="ChEBI" id="CHEBI:57288"/>
        <dbReference type="ChEBI" id="CHEBI:87824"/>
        <dbReference type="ChEBI" id="CHEBI:87825"/>
    </reaction>
</comment>
<dbReference type="RefSeq" id="WP_008652002.1">
    <property type="nucleotide sequence ID" value="NZ_CP037901.1"/>
</dbReference>
<protein>
    <submittedName>
        <fullName evidence="6">N-acetyltransferase family protein</fullName>
    </submittedName>
</protein>
<keyword evidence="1 6" id="KW-0808">Transferase</keyword>
<dbReference type="InterPro" id="IPR000182">
    <property type="entry name" value="GNAT_dom"/>
</dbReference>
<evidence type="ECO:0000313" key="6">
    <source>
        <dbReference type="EMBL" id="QBP12994.1"/>
    </source>
</evidence>
<sequence length="177" mass="19821">MSEITIRDATPDDMEAVCAIYNDAVANTTAIWNEVLVDVDNRKDWLAARRKAGFPVLVAQDEAGAVVGYASFGDWRAFDGYRHTVEHSVYIRNDQRGRGIAGLMMQALIERARDLNKHIMVGAIEAGNASSIRLHEKLGFEQVGLMKEVGMKFGKWLDLVFMQLNIDHRSTPDVAQR</sequence>
<dbReference type="SUPFAM" id="SSF55729">
    <property type="entry name" value="Acyl-CoA N-acyltransferases (Nat)"/>
    <property type="match status" value="1"/>
</dbReference>
<gene>
    <name evidence="6" type="ORF">DDF84_025415</name>
</gene>
<reference evidence="6 7" key="1">
    <citation type="submission" date="2019-03" db="EMBL/GenBank/DDBJ databases">
        <title>Comparative insights into the high quality Complete genome sequence of highly metal resistant Cupriavidus metallidurans strain BS1 isolated from a gold-copper mine.</title>
        <authorList>
            <person name="Mazhar H.S."/>
            <person name="Rensing C."/>
        </authorList>
    </citation>
    <scope>NUCLEOTIDE SEQUENCE [LARGE SCALE GENOMIC DNA]</scope>
    <source>
        <strain evidence="6 7">BS1</strain>
    </source>
</reference>
<dbReference type="AlphaFoldDB" id="A0A482J1K6"/>
<keyword evidence="2" id="KW-0012">Acyltransferase</keyword>
<proteinExistence type="predicted"/>
<evidence type="ECO:0000259" key="5">
    <source>
        <dbReference type="PROSITE" id="PS51186"/>
    </source>
</evidence>
<accession>A0A482J1K6</accession>
<dbReference type="PANTHER" id="PTHR43072:SF23">
    <property type="entry name" value="UPF0039 PROTEIN C11D3.02C"/>
    <property type="match status" value="1"/>
</dbReference>
<dbReference type="Gene3D" id="3.40.630.30">
    <property type="match status" value="1"/>
</dbReference>
<comment type="catalytic activity">
    <reaction evidence="3">
        <text>L-methionine sulfoximine + acetyl-CoA = N-acetyl-L-methionine sulfoximine + CoA + H(+)</text>
        <dbReference type="Rhea" id="RHEA:47660"/>
        <dbReference type="ChEBI" id="CHEBI:15378"/>
        <dbReference type="ChEBI" id="CHEBI:57287"/>
        <dbReference type="ChEBI" id="CHEBI:57288"/>
        <dbReference type="ChEBI" id="CHEBI:87826"/>
        <dbReference type="ChEBI" id="CHEBI:87827"/>
    </reaction>
</comment>
<evidence type="ECO:0000256" key="1">
    <source>
        <dbReference type="ARBA" id="ARBA00022679"/>
    </source>
</evidence>
<dbReference type="GO" id="GO:0016747">
    <property type="term" value="F:acyltransferase activity, transferring groups other than amino-acyl groups"/>
    <property type="evidence" value="ECO:0007669"/>
    <property type="project" value="InterPro"/>
</dbReference>
<evidence type="ECO:0000256" key="4">
    <source>
        <dbReference type="ARBA" id="ARBA00051334"/>
    </source>
</evidence>
<evidence type="ECO:0000256" key="2">
    <source>
        <dbReference type="ARBA" id="ARBA00023315"/>
    </source>
</evidence>
<dbReference type="PANTHER" id="PTHR43072">
    <property type="entry name" value="N-ACETYLTRANSFERASE"/>
    <property type="match status" value="1"/>
</dbReference>
<dbReference type="FunFam" id="3.40.630.30:FF:000026">
    <property type="entry name" value="Phosphinothricin acetyltransferase"/>
    <property type="match status" value="1"/>
</dbReference>
<dbReference type="InterPro" id="IPR016181">
    <property type="entry name" value="Acyl_CoA_acyltransferase"/>
</dbReference>
<dbReference type="EMBL" id="CP037901">
    <property type="protein sequence ID" value="QBP12994.1"/>
    <property type="molecule type" value="Genomic_DNA"/>
</dbReference>
<dbReference type="Proteomes" id="UP000253772">
    <property type="component" value="Chromosome c2"/>
</dbReference>